<evidence type="ECO:0000256" key="1">
    <source>
        <dbReference type="SAM" id="MobiDB-lite"/>
    </source>
</evidence>
<accession>A0A1I8BQ63</accession>
<sequence>MTKYYSDEDYYPSIIALKWDMMLGKKLYIQTKTIYNFIGRKIFWNKIECQDTTTETPTTEKPTTESPTTEKPTTEKPQENEIQPTCPLERNPVSYNNYGC</sequence>
<organism evidence="2 3">
    <name type="scientific">Meloidogyne hapla</name>
    <name type="common">Root-knot nematode worm</name>
    <dbReference type="NCBI Taxonomy" id="6305"/>
    <lineage>
        <taxon>Eukaryota</taxon>
        <taxon>Metazoa</taxon>
        <taxon>Ecdysozoa</taxon>
        <taxon>Nematoda</taxon>
        <taxon>Chromadorea</taxon>
        <taxon>Rhabditida</taxon>
        <taxon>Tylenchina</taxon>
        <taxon>Tylenchomorpha</taxon>
        <taxon>Tylenchoidea</taxon>
        <taxon>Meloidogynidae</taxon>
        <taxon>Meloidogyninae</taxon>
        <taxon>Meloidogyne</taxon>
    </lineage>
</organism>
<dbReference type="Proteomes" id="UP000095281">
    <property type="component" value="Unplaced"/>
</dbReference>
<evidence type="ECO:0000313" key="2">
    <source>
        <dbReference type="Proteomes" id="UP000095281"/>
    </source>
</evidence>
<reference evidence="3" key="1">
    <citation type="submission" date="2016-11" db="UniProtKB">
        <authorList>
            <consortium name="WormBaseParasite"/>
        </authorList>
    </citation>
    <scope>IDENTIFICATION</scope>
</reference>
<feature type="compositionally biased region" description="Low complexity" evidence="1">
    <location>
        <begin position="53"/>
        <end position="71"/>
    </location>
</feature>
<dbReference type="AlphaFoldDB" id="A0A1I8BQ63"/>
<feature type="region of interest" description="Disordered" evidence="1">
    <location>
        <begin position="53"/>
        <end position="100"/>
    </location>
</feature>
<evidence type="ECO:0000313" key="3">
    <source>
        <dbReference type="WBParaSite" id="MhA1_Contig36.frz3.gene14"/>
    </source>
</evidence>
<dbReference type="WBParaSite" id="MhA1_Contig36.frz3.gene14">
    <property type="protein sequence ID" value="MhA1_Contig36.frz3.gene14"/>
    <property type="gene ID" value="MhA1_Contig36.frz3.gene14"/>
</dbReference>
<name>A0A1I8BQ63_MELHA</name>
<keyword evidence="2" id="KW-1185">Reference proteome</keyword>
<proteinExistence type="predicted"/>
<protein>
    <submittedName>
        <fullName evidence="3">Uncharacterized protein</fullName>
    </submittedName>
</protein>